<dbReference type="AlphaFoldDB" id="A0A8X6VYB4"/>
<evidence type="ECO:0000313" key="1">
    <source>
        <dbReference type="EMBL" id="GFY24621.1"/>
    </source>
</evidence>
<reference evidence="1" key="1">
    <citation type="submission" date="2020-08" db="EMBL/GenBank/DDBJ databases">
        <title>Multicomponent nature underlies the extraordinary mechanical properties of spider dragline silk.</title>
        <authorList>
            <person name="Kono N."/>
            <person name="Nakamura H."/>
            <person name="Mori M."/>
            <person name="Yoshida Y."/>
            <person name="Ohtoshi R."/>
            <person name="Malay A.D."/>
            <person name="Moran D.A.P."/>
            <person name="Tomita M."/>
            <person name="Numata K."/>
            <person name="Arakawa K."/>
        </authorList>
    </citation>
    <scope>NUCLEOTIDE SEQUENCE</scope>
</reference>
<accession>A0A8X6VYB4</accession>
<dbReference type="Proteomes" id="UP000887159">
    <property type="component" value="Unassembled WGS sequence"/>
</dbReference>
<organism evidence="1 2">
    <name type="scientific">Trichonephila clavipes</name>
    <name type="common">Golden silk orbweaver</name>
    <name type="synonym">Nephila clavipes</name>
    <dbReference type="NCBI Taxonomy" id="2585209"/>
    <lineage>
        <taxon>Eukaryota</taxon>
        <taxon>Metazoa</taxon>
        <taxon>Ecdysozoa</taxon>
        <taxon>Arthropoda</taxon>
        <taxon>Chelicerata</taxon>
        <taxon>Arachnida</taxon>
        <taxon>Araneae</taxon>
        <taxon>Araneomorphae</taxon>
        <taxon>Entelegynae</taxon>
        <taxon>Araneoidea</taxon>
        <taxon>Nephilidae</taxon>
        <taxon>Trichonephila</taxon>
    </lineage>
</organism>
<gene>
    <name evidence="1" type="ORF">TNCV_1016671</name>
</gene>
<comment type="caution">
    <text evidence="1">The sequence shown here is derived from an EMBL/GenBank/DDBJ whole genome shotgun (WGS) entry which is preliminary data.</text>
</comment>
<dbReference type="EMBL" id="BMAU01021369">
    <property type="protein sequence ID" value="GFY24621.1"/>
    <property type="molecule type" value="Genomic_DNA"/>
</dbReference>
<sequence length="68" mass="7643">MDVQKTELAFSEALSESHRTPLGQIRTQNTYPAKSAVFTAGSHFRCYGRLEVNSYGHFSKTDGKFLQT</sequence>
<proteinExistence type="predicted"/>
<name>A0A8X6VYB4_TRICX</name>
<protein>
    <submittedName>
        <fullName evidence="1">Uncharacterized protein</fullName>
    </submittedName>
</protein>
<keyword evidence="2" id="KW-1185">Reference proteome</keyword>
<evidence type="ECO:0000313" key="2">
    <source>
        <dbReference type="Proteomes" id="UP000887159"/>
    </source>
</evidence>